<dbReference type="AlphaFoldDB" id="A0A5B9QM47"/>
<protein>
    <submittedName>
        <fullName evidence="2">NLI interacting factor-like phosphatase</fullName>
    </submittedName>
</protein>
<evidence type="ECO:0000259" key="1">
    <source>
        <dbReference type="PROSITE" id="PS50969"/>
    </source>
</evidence>
<keyword evidence="3" id="KW-1185">Reference proteome</keyword>
<dbReference type="Pfam" id="PF03031">
    <property type="entry name" value="NIF"/>
    <property type="match status" value="1"/>
</dbReference>
<evidence type="ECO:0000313" key="3">
    <source>
        <dbReference type="Proteomes" id="UP000325286"/>
    </source>
</evidence>
<feature type="domain" description="FCP1 homology" evidence="1">
    <location>
        <begin position="3"/>
        <end position="164"/>
    </location>
</feature>
<dbReference type="InterPro" id="IPR036412">
    <property type="entry name" value="HAD-like_sf"/>
</dbReference>
<dbReference type="KEGG" id="rul:UC8_21830"/>
<proteinExistence type="predicted"/>
<dbReference type="SUPFAM" id="SSF56784">
    <property type="entry name" value="HAD-like"/>
    <property type="match status" value="1"/>
</dbReference>
<dbReference type="Gene3D" id="3.40.50.1000">
    <property type="entry name" value="HAD superfamily/HAD-like"/>
    <property type="match status" value="1"/>
</dbReference>
<dbReference type="Proteomes" id="UP000325286">
    <property type="component" value="Chromosome"/>
</dbReference>
<dbReference type="SMART" id="SM00577">
    <property type="entry name" value="CPDc"/>
    <property type="match status" value="1"/>
</dbReference>
<accession>A0A5B9QM47</accession>
<dbReference type="OrthoDB" id="65801at2"/>
<gene>
    <name evidence="2" type="ORF">UC8_21830</name>
</gene>
<dbReference type="InterPro" id="IPR050365">
    <property type="entry name" value="TIM50"/>
</dbReference>
<dbReference type="PANTHER" id="PTHR12210">
    <property type="entry name" value="DULLARD PROTEIN PHOSPHATASE"/>
    <property type="match status" value="1"/>
</dbReference>
<dbReference type="InterPro" id="IPR004274">
    <property type="entry name" value="FCP1_dom"/>
</dbReference>
<reference evidence="2 3" key="1">
    <citation type="submission" date="2019-08" db="EMBL/GenBank/DDBJ databases">
        <title>Deep-cultivation of Planctomycetes and their phenomic and genomic characterization uncovers novel biology.</title>
        <authorList>
            <person name="Wiegand S."/>
            <person name="Jogler M."/>
            <person name="Boedeker C."/>
            <person name="Pinto D."/>
            <person name="Vollmers J."/>
            <person name="Rivas-Marin E."/>
            <person name="Kohn T."/>
            <person name="Peeters S.H."/>
            <person name="Heuer A."/>
            <person name="Rast P."/>
            <person name="Oberbeckmann S."/>
            <person name="Bunk B."/>
            <person name="Jeske O."/>
            <person name="Meyerdierks A."/>
            <person name="Storesund J.E."/>
            <person name="Kallscheuer N."/>
            <person name="Luecker S."/>
            <person name="Lage O.M."/>
            <person name="Pohl T."/>
            <person name="Merkel B.J."/>
            <person name="Hornburger P."/>
            <person name="Mueller R.-W."/>
            <person name="Bruemmer F."/>
            <person name="Labrenz M."/>
            <person name="Spormann A.M."/>
            <person name="Op den Camp H."/>
            <person name="Overmann J."/>
            <person name="Amann R."/>
            <person name="Jetten M.S.M."/>
            <person name="Mascher T."/>
            <person name="Medema M.H."/>
            <person name="Devos D.P."/>
            <person name="Kaster A.-K."/>
            <person name="Ovreas L."/>
            <person name="Rohde M."/>
            <person name="Galperin M.Y."/>
            <person name="Jogler C."/>
        </authorList>
    </citation>
    <scope>NUCLEOTIDE SEQUENCE [LARGE SCALE GENOMIC DNA]</scope>
    <source>
        <strain evidence="2 3">UC8</strain>
    </source>
</reference>
<evidence type="ECO:0000313" key="2">
    <source>
        <dbReference type="EMBL" id="QEG40177.1"/>
    </source>
</evidence>
<name>A0A5B9QM47_9BACT</name>
<organism evidence="2 3">
    <name type="scientific">Roseimaritima ulvae</name>
    <dbReference type="NCBI Taxonomy" id="980254"/>
    <lineage>
        <taxon>Bacteria</taxon>
        <taxon>Pseudomonadati</taxon>
        <taxon>Planctomycetota</taxon>
        <taxon>Planctomycetia</taxon>
        <taxon>Pirellulales</taxon>
        <taxon>Pirellulaceae</taxon>
        <taxon>Roseimaritima</taxon>
    </lineage>
</organism>
<sequence>MDKSATRPLLILDLDETLVHGSEIRLHREADFMVGPFHVYKRPHLDEFLTDTSSHFDMAVWSSASWDYVSHIADELSTLVPKWQFVWSRFRCVQRMHPELMQTYFVKDLKKVKRRGYNLDRVLIVDDTQLKVSRNYGNAIYIPPFEGSDDDNELPQLKRYINSLRFESNFRTIEKRGWRTKSLSN</sequence>
<dbReference type="EMBL" id="CP042914">
    <property type="protein sequence ID" value="QEG40177.1"/>
    <property type="molecule type" value="Genomic_DNA"/>
</dbReference>
<dbReference type="RefSeq" id="WP_068142516.1">
    <property type="nucleotide sequence ID" value="NZ_CP042914.1"/>
</dbReference>
<dbReference type="InterPro" id="IPR023214">
    <property type="entry name" value="HAD_sf"/>
</dbReference>
<dbReference type="PROSITE" id="PS50969">
    <property type="entry name" value="FCP1"/>
    <property type="match status" value="1"/>
</dbReference>